<keyword evidence="2" id="KW-0203">Cytokinin biosynthesis</keyword>
<reference evidence="3 4" key="1">
    <citation type="journal article" date="2014" name="BMC Genomics">
        <title>Genomic comparison of sporeforming bacilli isolated from milk.</title>
        <authorList>
            <person name="Moreno Switt A.I."/>
            <person name="Andrus A.D."/>
            <person name="Ranieri M.L."/>
            <person name="Orsi R.H."/>
            <person name="Ivy R."/>
            <person name="den Bakker H.C."/>
            <person name="Martin N.H."/>
            <person name="Wiedmann M."/>
            <person name="Boor K.J."/>
        </authorList>
    </citation>
    <scope>NUCLEOTIDE SEQUENCE [LARGE SCALE GENOMIC DNA]</scope>
    <source>
        <strain evidence="3 4">FSL R5-213</strain>
    </source>
</reference>
<dbReference type="SUPFAM" id="SSF102405">
    <property type="entry name" value="MCP/YpsA-like"/>
    <property type="match status" value="1"/>
</dbReference>
<dbReference type="Gene3D" id="3.40.50.450">
    <property type="match status" value="1"/>
</dbReference>
<name>W4F2B2_9BACL</name>
<sequence>MRVAIYCGSKMGRNSIYAEKAIELGKFLAIHGVGVVYGGSIVGLMGKVADEVLAHGGEVIGVMPTFMQWKEVTHQGLSELVFVDTMYERKAKMGELADAFIALPGGAGTMDEFFDVLTLSQVGQHSKAVCLYNINSYYDFLQAHLQHTVDEGFMLKSQQRKIGVVGSPEELLLFINQFDK</sequence>
<dbReference type="PANTHER" id="PTHR31223:SF70">
    <property type="entry name" value="LOG FAMILY PROTEIN YJL055W"/>
    <property type="match status" value="1"/>
</dbReference>
<dbReference type="Proteomes" id="UP000019062">
    <property type="component" value="Unassembled WGS sequence"/>
</dbReference>
<comment type="caution">
    <text evidence="3">The sequence shown here is derived from an EMBL/GenBank/DDBJ whole genome shotgun (WGS) entry which is preliminary data.</text>
</comment>
<organism evidence="3 4">
    <name type="scientific">Viridibacillus arenosi FSL R5-213</name>
    <dbReference type="NCBI Taxonomy" id="1227360"/>
    <lineage>
        <taxon>Bacteria</taxon>
        <taxon>Bacillati</taxon>
        <taxon>Bacillota</taxon>
        <taxon>Bacilli</taxon>
        <taxon>Bacillales</taxon>
        <taxon>Caryophanaceae</taxon>
        <taxon>Viridibacillus</taxon>
    </lineage>
</organism>
<evidence type="ECO:0000256" key="2">
    <source>
        <dbReference type="RuleBase" id="RU363015"/>
    </source>
</evidence>
<dbReference type="AlphaFoldDB" id="W4F2B2"/>
<dbReference type="InterPro" id="IPR031100">
    <property type="entry name" value="LOG_fam"/>
</dbReference>
<dbReference type="EMBL" id="ASQA01000012">
    <property type="protein sequence ID" value="ETT86915.1"/>
    <property type="molecule type" value="Genomic_DNA"/>
</dbReference>
<dbReference type="GO" id="GO:0016799">
    <property type="term" value="F:hydrolase activity, hydrolyzing N-glycosyl compounds"/>
    <property type="evidence" value="ECO:0007669"/>
    <property type="project" value="TreeGrafter"/>
</dbReference>
<evidence type="ECO:0000313" key="3">
    <source>
        <dbReference type="EMBL" id="ETT86915.1"/>
    </source>
</evidence>
<dbReference type="GO" id="GO:0005829">
    <property type="term" value="C:cytosol"/>
    <property type="evidence" value="ECO:0007669"/>
    <property type="project" value="TreeGrafter"/>
</dbReference>
<keyword evidence="4" id="KW-1185">Reference proteome</keyword>
<dbReference type="PANTHER" id="PTHR31223">
    <property type="entry name" value="LOG FAMILY PROTEIN YJL055W"/>
    <property type="match status" value="1"/>
</dbReference>
<accession>W4F2B2</accession>
<dbReference type="InterPro" id="IPR005269">
    <property type="entry name" value="LOG"/>
</dbReference>
<protein>
    <recommendedName>
        <fullName evidence="2">Cytokinin riboside 5'-monophosphate phosphoribohydrolase</fullName>
        <ecNumber evidence="2">3.2.2.n1</ecNumber>
    </recommendedName>
</protein>
<evidence type="ECO:0000313" key="4">
    <source>
        <dbReference type="Proteomes" id="UP000019062"/>
    </source>
</evidence>
<dbReference type="GO" id="GO:0009691">
    <property type="term" value="P:cytokinin biosynthetic process"/>
    <property type="evidence" value="ECO:0007669"/>
    <property type="project" value="UniProtKB-UniRule"/>
</dbReference>
<dbReference type="Pfam" id="PF03641">
    <property type="entry name" value="Lysine_decarbox"/>
    <property type="match status" value="1"/>
</dbReference>
<dbReference type="eggNOG" id="COG1611">
    <property type="taxonomic scope" value="Bacteria"/>
</dbReference>
<gene>
    <name evidence="3" type="ORF">C176_05460</name>
</gene>
<keyword evidence="2" id="KW-0378">Hydrolase</keyword>
<comment type="similarity">
    <text evidence="1 2">Belongs to the LOG family.</text>
</comment>
<evidence type="ECO:0000256" key="1">
    <source>
        <dbReference type="ARBA" id="ARBA00006763"/>
    </source>
</evidence>
<dbReference type="NCBIfam" id="TIGR00730">
    <property type="entry name" value="Rossman fold protein, TIGR00730 family"/>
    <property type="match status" value="1"/>
</dbReference>
<proteinExistence type="inferred from homology"/>
<dbReference type="EC" id="3.2.2.n1" evidence="2"/>
<dbReference type="RefSeq" id="WP_179078298.1">
    <property type="nucleotide sequence ID" value="NZ_ASQA01000012.1"/>
</dbReference>